<feature type="transmembrane region" description="Helical" evidence="1">
    <location>
        <begin position="52"/>
        <end position="73"/>
    </location>
</feature>
<dbReference type="RefSeq" id="XP_018153999.1">
    <property type="nucleotide sequence ID" value="XM_018307158.1"/>
</dbReference>
<proteinExistence type="predicted"/>
<dbReference type="EMBL" id="LTAN01000008">
    <property type="protein sequence ID" value="OBR05481.1"/>
    <property type="molecule type" value="Genomic_DNA"/>
</dbReference>
<keyword evidence="1" id="KW-1133">Transmembrane helix</keyword>
<dbReference type="PANTHER" id="PTHR35896:SF3">
    <property type="entry name" value="MAJOR FACILITATOR SUPERFAMILY TRANSPORTER"/>
    <property type="match status" value="1"/>
</dbReference>
<organism evidence="2 3">
    <name type="scientific">Colletotrichum higginsianum (strain IMI 349063)</name>
    <name type="common">Crucifer anthracnose fungus</name>
    <dbReference type="NCBI Taxonomy" id="759273"/>
    <lineage>
        <taxon>Eukaryota</taxon>
        <taxon>Fungi</taxon>
        <taxon>Dikarya</taxon>
        <taxon>Ascomycota</taxon>
        <taxon>Pezizomycotina</taxon>
        <taxon>Sordariomycetes</taxon>
        <taxon>Hypocreomycetidae</taxon>
        <taxon>Glomerellales</taxon>
        <taxon>Glomerellaceae</taxon>
        <taxon>Colletotrichum</taxon>
        <taxon>Colletotrichum destructivum species complex</taxon>
    </lineage>
</organism>
<gene>
    <name evidence="2" type="ORF">CH63R_12184</name>
</gene>
<keyword evidence="3" id="KW-1185">Reference proteome</keyword>
<evidence type="ECO:0000313" key="3">
    <source>
        <dbReference type="Proteomes" id="UP000092177"/>
    </source>
</evidence>
<sequence>MLSPFKKHKHIRSRASDYQTLPTTENQKTILSTPSRSSKISIFGIPFLSPKLGLTTLIFAALAISIIAIVHFGSAPPSHKLLHCGNSPTEARANGCVYSLVDVRWVPGQCYDKKMDDEFNSLPWHYFADKNGTREITQELAKQGDTEFWVTMEYHITHCEFTMRQLRRRYLEAARRSPQEVVASNTYMTEEEHFEHCVEYMNPRKIIEADLIVTFSKMDFGTCQVPL</sequence>
<dbReference type="VEuPathDB" id="FungiDB:CH63R_12184"/>
<dbReference type="GeneID" id="28871265"/>
<dbReference type="AlphaFoldDB" id="A0A1B7Y0G1"/>
<dbReference type="PANTHER" id="PTHR35896">
    <property type="entry name" value="IG-LIKE DOMAIN-CONTAINING PROTEIN"/>
    <property type="match status" value="1"/>
</dbReference>
<protein>
    <submittedName>
        <fullName evidence="2">Major facilitator superfamily transporter</fullName>
    </submittedName>
</protein>
<evidence type="ECO:0000313" key="2">
    <source>
        <dbReference type="EMBL" id="OBR05481.1"/>
    </source>
</evidence>
<dbReference type="KEGG" id="chig:CH63R_12184"/>
<dbReference type="InterPro" id="IPR053008">
    <property type="entry name" value="Phomopsin_biosynth_assoc"/>
</dbReference>
<keyword evidence="1" id="KW-0812">Transmembrane</keyword>
<name>A0A1B7Y0G1_COLHI</name>
<keyword evidence="1" id="KW-0472">Membrane</keyword>
<accession>A0A1B7Y0G1</accession>
<reference evidence="3" key="1">
    <citation type="journal article" date="2017" name="BMC Genomics">
        <title>Gapless genome assembly of Colletotrichum higginsianum reveals chromosome structure and association of transposable elements with secondary metabolite gene clusters.</title>
        <authorList>
            <person name="Dallery J.-F."/>
            <person name="Lapalu N."/>
            <person name="Zampounis A."/>
            <person name="Pigne S."/>
            <person name="Luyten I."/>
            <person name="Amselem J."/>
            <person name="Wittenberg A.H.J."/>
            <person name="Zhou S."/>
            <person name="de Queiroz M.V."/>
            <person name="Robin G.P."/>
            <person name="Auger A."/>
            <person name="Hainaut M."/>
            <person name="Henrissat B."/>
            <person name="Kim K.-T."/>
            <person name="Lee Y.-H."/>
            <person name="Lespinet O."/>
            <person name="Schwartz D.C."/>
            <person name="Thon M.R."/>
            <person name="O'Connell R.J."/>
        </authorList>
    </citation>
    <scope>NUCLEOTIDE SEQUENCE [LARGE SCALE GENOMIC DNA]</scope>
    <source>
        <strain evidence="3">IMI 349063</strain>
    </source>
</reference>
<comment type="caution">
    <text evidence="2">The sequence shown here is derived from an EMBL/GenBank/DDBJ whole genome shotgun (WGS) entry which is preliminary data.</text>
</comment>
<evidence type="ECO:0000256" key="1">
    <source>
        <dbReference type="SAM" id="Phobius"/>
    </source>
</evidence>
<dbReference type="Proteomes" id="UP000092177">
    <property type="component" value="Chromosome 8"/>
</dbReference>